<evidence type="ECO:0000313" key="3">
    <source>
        <dbReference type="EMBL" id="CAF3958025.1"/>
    </source>
</evidence>
<dbReference type="InterPro" id="IPR001611">
    <property type="entry name" value="Leu-rich_rpt"/>
</dbReference>
<organism evidence="2 4">
    <name type="scientific">Rotaria sordida</name>
    <dbReference type="NCBI Taxonomy" id="392033"/>
    <lineage>
        <taxon>Eukaryota</taxon>
        <taxon>Metazoa</taxon>
        <taxon>Spiralia</taxon>
        <taxon>Gnathifera</taxon>
        <taxon>Rotifera</taxon>
        <taxon>Eurotatoria</taxon>
        <taxon>Bdelloidea</taxon>
        <taxon>Philodinida</taxon>
        <taxon>Philodinidae</taxon>
        <taxon>Rotaria</taxon>
    </lineage>
</organism>
<sequence>MISKLEILPNEIFINILSYLTWDEILISLWLLNKRINSIICLIFTIKKNGITFNYPGLSYQKISEILLPLIFKSSLLCSSIKYIHLNGNYSNSYDLIDRYFFYNKDKESFCFPNLKSLNITQFLLSKSLIEILSLLVQYQLNELKLIYSENEYRPFAYQYKHSSFIFNKKNLMVMFEKFLCQIFSGQCQLISLQLDISQSNSLIHQCLKSHSLNLSSNKIDDLNQLNCLTLRYLHICIQYTYFLEHLIEHVPNLERLTVRFQHSLKPSDESYSNIEKLTTSNESWFNKVPKLKCFILKTRIFNDLEFIYLKWLLNNVNHIEKLQISLIGQEIWRNDQIIWKSVIDANFIRQYCLPDKIINLIDFDFYIRSKRQLSLIDIEKIQNSFQIDSFFIKHQWTNVRCFYDENKSYQHLFSFTQNKSESLYMLTKYRCIDNWPNIRCIQLNFHPSLYLFLEQFDELCPNVSSIMVRPENYTYESMITEPLTISFEMGQRSLNDIRLENVTKLQFGSCCSCSSGMYCLLFFLLTKNEAKSLF</sequence>
<comment type="caution">
    <text evidence="2">The sequence shown here is derived from an EMBL/GenBank/DDBJ whole genome shotgun (WGS) entry which is preliminary data.</text>
</comment>
<gene>
    <name evidence="3" type="ORF">OTI717_LOCUS26750</name>
    <name evidence="2" type="ORF">RFH988_LOCUS24731</name>
</gene>
<dbReference type="AlphaFoldDB" id="A0A814WJP4"/>
<accession>A0A814WJP4</accession>
<evidence type="ECO:0000313" key="4">
    <source>
        <dbReference type="Proteomes" id="UP000663882"/>
    </source>
</evidence>
<protein>
    <recommendedName>
        <fullName evidence="1">F-box domain-containing protein</fullName>
    </recommendedName>
</protein>
<dbReference type="Proteomes" id="UP000663882">
    <property type="component" value="Unassembled WGS sequence"/>
</dbReference>
<evidence type="ECO:0000259" key="1">
    <source>
        <dbReference type="PROSITE" id="PS50181"/>
    </source>
</evidence>
<reference evidence="2" key="1">
    <citation type="submission" date="2021-02" db="EMBL/GenBank/DDBJ databases">
        <authorList>
            <person name="Nowell W R."/>
        </authorList>
    </citation>
    <scope>NUCLEOTIDE SEQUENCE</scope>
</reference>
<dbReference type="Proteomes" id="UP000663823">
    <property type="component" value="Unassembled WGS sequence"/>
</dbReference>
<dbReference type="EMBL" id="CAJOAX010005718">
    <property type="protein sequence ID" value="CAF3958025.1"/>
    <property type="molecule type" value="Genomic_DNA"/>
</dbReference>
<dbReference type="EMBL" id="CAJNOO010001826">
    <property type="protein sequence ID" value="CAF1203413.1"/>
    <property type="molecule type" value="Genomic_DNA"/>
</dbReference>
<dbReference type="PROSITE" id="PS51450">
    <property type="entry name" value="LRR"/>
    <property type="match status" value="1"/>
</dbReference>
<name>A0A814WJP4_9BILA</name>
<feature type="domain" description="F-box" evidence="1">
    <location>
        <begin position="2"/>
        <end position="40"/>
    </location>
</feature>
<proteinExistence type="predicted"/>
<dbReference type="PROSITE" id="PS50181">
    <property type="entry name" value="FBOX"/>
    <property type="match status" value="1"/>
</dbReference>
<evidence type="ECO:0000313" key="2">
    <source>
        <dbReference type="EMBL" id="CAF1203413.1"/>
    </source>
</evidence>
<dbReference type="OrthoDB" id="10044852at2759"/>
<dbReference type="InterPro" id="IPR001810">
    <property type="entry name" value="F-box_dom"/>
</dbReference>